<dbReference type="Pfam" id="PF01810">
    <property type="entry name" value="LysE"/>
    <property type="match status" value="1"/>
</dbReference>
<feature type="transmembrane region" description="Helical" evidence="6">
    <location>
        <begin position="57"/>
        <end position="81"/>
    </location>
</feature>
<evidence type="ECO:0000256" key="3">
    <source>
        <dbReference type="ARBA" id="ARBA00022692"/>
    </source>
</evidence>
<feature type="transmembrane region" description="Helical" evidence="6">
    <location>
        <begin position="192"/>
        <end position="211"/>
    </location>
</feature>
<dbReference type="InterPro" id="IPR001123">
    <property type="entry name" value="LeuE-type"/>
</dbReference>
<dbReference type="GO" id="GO:0033228">
    <property type="term" value="P:cysteine export across plasma membrane"/>
    <property type="evidence" value="ECO:0007669"/>
    <property type="project" value="TreeGrafter"/>
</dbReference>
<dbReference type="GO" id="GO:0005886">
    <property type="term" value="C:plasma membrane"/>
    <property type="evidence" value="ECO:0007669"/>
    <property type="project" value="UniProtKB-SubCell"/>
</dbReference>
<dbReference type="EMBL" id="LRVM01000008">
    <property type="protein sequence ID" value="KXL52377.1"/>
    <property type="molecule type" value="Genomic_DNA"/>
</dbReference>
<evidence type="ECO:0000256" key="4">
    <source>
        <dbReference type="ARBA" id="ARBA00022989"/>
    </source>
</evidence>
<keyword evidence="8" id="KW-1185">Reference proteome</keyword>
<feature type="transmembrane region" description="Helical" evidence="6">
    <location>
        <begin position="15"/>
        <end position="36"/>
    </location>
</feature>
<reference evidence="7 8" key="1">
    <citation type="submission" date="2016-01" db="EMBL/GenBank/DDBJ databases">
        <title>Genome sequence of Clostridium neopropionicum X4, DSM-3847.</title>
        <authorList>
            <person name="Poehlein A."/>
            <person name="Beck M.H."/>
            <person name="Bengelsdorf F.R."/>
            <person name="Daniel R."/>
            <person name="Duerre P."/>
        </authorList>
    </citation>
    <scope>NUCLEOTIDE SEQUENCE [LARGE SCALE GENOMIC DNA]</scope>
    <source>
        <strain evidence="7 8">DSM-3847</strain>
    </source>
</reference>
<comment type="subcellular location">
    <subcellularLocation>
        <location evidence="1">Cell membrane</location>
        <topology evidence="1">Multi-pass membrane protein</topology>
    </subcellularLocation>
</comment>
<accession>A0A136WCY5</accession>
<evidence type="ECO:0000256" key="6">
    <source>
        <dbReference type="SAM" id="Phobius"/>
    </source>
</evidence>
<sequence length="212" mass="23646">MFIKLSLVNIQKRKFGGIILFQWINFLTYAVITTATPGPNNIMSMSNAGRVGLKKSYPFNLGIWAGFSAVMIICTVLSSVLNALLPVIKMPMLVLGGAYMLYLAYKTLKRTGEIGEKQVKNGFLSGLLLQFINPKIYIYGMVSMESYIMPHFQHSPVKLFAFAILLATIGCFFNLCWAAFGSAFRLLFSRYARAINTVMSLLLVYCAVSLFL</sequence>
<evidence type="ECO:0000256" key="2">
    <source>
        <dbReference type="ARBA" id="ARBA00022475"/>
    </source>
</evidence>
<dbReference type="PANTHER" id="PTHR30086">
    <property type="entry name" value="ARGININE EXPORTER PROTEIN ARGO"/>
    <property type="match status" value="1"/>
</dbReference>
<dbReference type="PATRIC" id="fig|36847.3.peg.2693"/>
<proteinExistence type="predicted"/>
<evidence type="ECO:0000256" key="1">
    <source>
        <dbReference type="ARBA" id="ARBA00004651"/>
    </source>
</evidence>
<evidence type="ECO:0000256" key="5">
    <source>
        <dbReference type="ARBA" id="ARBA00023136"/>
    </source>
</evidence>
<feature type="transmembrane region" description="Helical" evidence="6">
    <location>
        <begin position="159"/>
        <end position="180"/>
    </location>
</feature>
<protein>
    <submittedName>
        <fullName evidence="7">Cysteine/O-acetylserine efflux protein</fullName>
    </submittedName>
</protein>
<gene>
    <name evidence="7" type="primary">eamB_2</name>
    <name evidence="7" type="ORF">CLNEO_23110</name>
</gene>
<keyword evidence="2" id="KW-1003">Cell membrane</keyword>
<feature type="transmembrane region" description="Helical" evidence="6">
    <location>
        <begin position="87"/>
        <end position="105"/>
    </location>
</feature>
<comment type="caution">
    <text evidence="7">The sequence shown here is derived from an EMBL/GenBank/DDBJ whole genome shotgun (WGS) entry which is preliminary data.</text>
</comment>
<dbReference type="PANTHER" id="PTHR30086:SF20">
    <property type="entry name" value="ARGININE EXPORTER PROTEIN ARGO-RELATED"/>
    <property type="match status" value="1"/>
</dbReference>
<dbReference type="Proteomes" id="UP000070539">
    <property type="component" value="Unassembled WGS sequence"/>
</dbReference>
<keyword evidence="4 6" id="KW-1133">Transmembrane helix</keyword>
<dbReference type="GO" id="GO:0015171">
    <property type="term" value="F:amino acid transmembrane transporter activity"/>
    <property type="evidence" value="ECO:0007669"/>
    <property type="project" value="TreeGrafter"/>
</dbReference>
<keyword evidence="5 6" id="KW-0472">Membrane</keyword>
<evidence type="ECO:0000313" key="7">
    <source>
        <dbReference type="EMBL" id="KXL52377.1"/>
    </source>
</evidence>
<feature type="transmembrane region" description="Helical" evidence="6">
    <location>
        <begin position="121"/>
        <end position="139"/>
    </location>
</feature>
<evidence type="ECO:0000313" key="8">
    <source>
        <dbReference type="Proteomes" id="UP000070539"/>
    </source>
</evidence>
<name>A0A136WCY5_9FIRM</name>
<organism evidence="7 8">
    <name type="scientific">Anaerotignum neopropionicum</name>
    <dbReference type="NCBI Taxonomy" id="36847"/>
    <lineage>
        <taxon>Bacteria</taxon>
        <taxon>Bacillati</taxon>
        <taxon>Bacillota</taxon>
        <taxon>Clostridia</taxon>
        <taxon>Lachnospirales</taxon>
        <taxon>Anaerotignaceae</taxon>
        <taxon>Anaerotignum</taxon>
    </lineage>
</organism>
<dbReference type="AlphaFoldDB" id="A0A136WCY5"/>
<keyword evidence="3 6" id="KW-0812">Transmembrane</keyword>